<feature type="chain" id="PRO_5029877926" description="NACHT domain-containing protein" evidence="2">
    <location>
        <begin position="23"/>
        <end position="752"/>
    </location>
</feature>
<name>A0A7M7SUZ7_STRPU</name>
<evidence type="ECO:0000256" key="1">
    <source>
        <dbReference type="SAM" id="MobiDB-lite"/>
    </source>
</evidence>
<evidence type="ECO:0000313" key="5">
    <source>
        <dbReference type="Proteomes" id="UP000007110"/>
    </source>
</evidence>
<feature type="domain" description="NACHT" evidence="3">
    <location>
        <begin position="219"/>
        <end position="308"/>
    </location>
</feature>
<keyword evidence="2" id="KW-0732">Signal</keyword>
<evidence type="ECO:0000259" key="3">
    <source>
        <dbReference type="PROSITE" id="PS50837"/>
    </source>
</evidence>
<dbReference type="EnsemblMetazoa" id="XM_030977513">
    <property type="protein sequence ID" value="XP_030833373"/>
    <property type="gene ID" value="LOC105440341"/>
</dbReference>
<dbReference type="InterPro" id="IPR007111">
    <property type="entry name" value="NACHT_NTPase"/>
</dbReference>
<dbReference type="KEGG" id="spu:105440341"/>
<organism evidence="4 5">
    <name type="scientific">Strongylocentrotus purpuratus</name>
    <name type="common">Purple sea urchin</name>
    <dbReference type="NCBI Taxonomy" id="7668"/>
    <lineage>
        <taxon>Eukaryota</taxon>
        <taxon>Metazoa</taxon>
        <taxon>Echinodermata</taxon>
        <taxon>Eleutherozoa</taxon>
        <taxon>Echinozoa</taxon>
        <taxon>Echinoidea</taxon>
        <taxon>Euechinoidea</taxon>
        <taxon>Echinacea</taxon>
        <taxon>Camarodonta</taxon>
        <taxon>Echinidea</taxon>
        <taxon>Strongylocentrotidae</taxon>
        <taxon>Strongylocentrotus</taxon>
    </lineage>
</organism>
<dbReference type="PANTHER" id="PTHR24407">
    <property type="entry name" value="PROTEIN KINASE DOMAIN-CONTAINING PROTEIN"/>
    <property type="match status" value="1"/>
</dbReference>
<dbReference type="PANTHER" id="PTHR24407:SF14">
    <property type="entry name" value="SIR2-LIKE DOMAIN-CONTAINING PROTEIN"/>
    <property type="match status" value="1"/>
</dbReference>
<reference evidence="5" key="1">
    <citation type="submission" date="2015-02" db="EMBL/GenBank/DDBJ databases">
        <title>Genome sequencing for Strongylocentrotus purpuratus.</title>
        <authorList>
            <person name="Murali S."/>
            <person name="Liu Y."/>
            <person name="Vee V."/>
            <person name="English A."/>
            <person name="Wang M."/>
            <person name="Skinner E."/>
            <person name="Han Y."/>
            <person name="Muzny D.M."/>
            <person name="Worley K.C."/>
            <person name="Gibbs R.A."/>
        </authorList>
    </citation>
    <scope>NUCLEOTIDE SEQUENCE</scope>
</reference>
<proteinExistence type="predicted"/>
<dbReference type="Proteomes" id="UP000007110">
    <property type="component" value="Unassembled WGS sequence"/>
</dbReference>
<accession>A0A7M7SUZ7</accession>
<dbReference type="Gene3D" id="1.10.533.10">
    <property type="entry name" value="Death Domain, Fas"/>
    <property type="match status" value="1"/>
</dbReference>
<feature type="region of interest" description="Disordered" evidence="1">
    <location>
        <begin position="115"/>
        <end position="147"/>
    </location>
</feature>
<dbReference type="Gene3D" id="3.40.50.300">
    <property type="entry name" value="P-loop containing nucleotide triphosphate hydrolases"/>
    <property type="match status" value="1"/>
</dbReference>
<dbReference type="InParanoid" id="A0A7M7SUZ7"/>
<reference evidence="4" key="2">
    <citation type="submission" date="2021-01" db="UniProtKB">
        <authorList>
            <consortium name="EnsemblMetazoa"/>
        </authorList>
    </citation>
    <scope>IDENTIFICATION</scope>
</reference>
<feature type="signal peptide" evidence="2">
    <location>
        <begin position="1"/>
        <end position="22"/>
    </location>
</feature>
<dbReference type="RefSeq" id="XP_030833373.1">
    <property type="nucleotide sequence ID" value="XM_030977513.1"/>
</dbReference>
<dbReference type="AlphaFoldDB" id="A0A7M7SUZ7"/>
<feature type="compositionally biased region" description="Polar residues" evidence="1">
    <location>
        <begin position="120"/>
        <end position="146"/>
    </location>
</feature>
<dbReference type="InterPro" id="IPR011029">
    <property type="entry name" value="DEATH-like_dom_sf"/>
</dbReference>
<sequence length="752" mass="85471">MDGFCLLYLLLILLMRSGDIETNPGPNTAASNVSDMEFLQLAHDIQPSYYEAVGISLGFSYAQLENILIQKWNNYTNAFLRVFMKWNVMQQPPHSNKRQLLADKLREIDLGGLSDRLLNEPNSTGGPSRLLESQTKPPSAESQTKPLSPELVEQCANDFKFKYRSTLCKIRADPLDPASIVPFKDMYTNLFLLEEHGKQKRKLDYNDILDLKVNGEFPKRIMVQGEAGAGKTTFCAKIAWDWIEGRHFSHFVWVLIVPLREFKQHTIGEIAKSYLDKNNPATVSQITEYIQSNPGKVFITFDGLDEVSGEIVKTKSCNSNSTDQMQLQPSQPSVSSSGNIGLVDILCSDQLASCPVLVTTRPWRAVEIRSDGDLMKLYTFIHVEGFNRENLSVYIHKYFPNNEDKANQLIQFTSENDVISENMAHYPIYVAMLCLMWKEVGEQKLKEMKSLKTFSQIFKTMIAFLKEHYAQKEVKKVGSPSLHAYLKTIDELLGPIAKQALHGLLENTLVFGEDDFKMCPESKDTACRVGILSQEDRITTSMDMHKGNSYVQLPVFFPHKLFQEYMAGVHLASLYESDRNEFNRLIEQVVLPRNWEFRYLLYFTVSQHKSIATHIMNSMPQGLPISSLNFFNWQEKLDFNVDVAFESEDPDVAALVRDKLSSEEIVLTIGTYTTAHTVAGYAFIGPHVVKLNIWRDCGPTMSLDVAEMMCSVPSLKEVFLHDAAFHHCFFETLARKGKESKVSSSSTIMRYV</sequence>
<dbReference type="OrthoDB" id="120976at2759"/>
<keyword evidence="5" id="KW-1185">Reference proteome</keyword>
<evidence type="ECO:0000256" key="2">
    <source>
        <dbReference type="SAM" id="SignalP"/>
    </source>
</evidence>
<evidence type="ECO:0000313" key="4">
    <source>
        <dbReference type="EnsemblMetazoa" id="XP_030833373"/>
    </source>
</evidence>
<dbReference type="SUPFAM" id="SSF52540">
    <property type="entry name" value="P-loop containing nucleoside triphosphate hydrolases"/>
    <property type="match status" value="1"/>
</dbReference>
<dbReference type="PROSITE" id="PS50837">
    <property type="entry name" value="NACHT"/>
    <property type="match status" value="1"/>
</dbReference>
<dbReference type="Pfam" id="PF05729">
    <property type="entry name" value="NACHT"/>
    <property type="match status" value="1"/>
</dbReference>
<dbReference type="InterPro" id="IPR027417">
    <property type="entry name" value="P-loop_NTPase"/>
</dbReference>
<protein>
    <recommendedName>
        <fullName evidence="3">NACHT domain-containing protein</fullName>
    </recommendedName>
</protein>
<dbReference type="GeneID" id="105440341"/>